<dbReference type="Proteomes" id="UP000828390">
    <property type="component" value="Unassembled WGS sequence"/>
</dbReference>
<evidence type="ECO:0000313" key="2">
    <source>
        <dbReference type="Proteomes" id="UP000828390"/>
    </source>
</evidence>
<dbReference type="AlphaFoldDB" id="A0A9D4F125"/>
<protein>
    <submittedName>
        <fullName evidence="1">Uncharacterized protein</fullName>
    </submittedName>
</protein>
<keyword evidence="2" id="KW-1185">Reference proteome</keyword>
<comment type="caution">
    <text evidence="1">The sequence shown here is derived from an EMBL/GenBank/DDBJ whole genome shotgun (WGS) entry which is preliminary data.</text>
</comment>
<sequence length="58" mass="6506">MPFSVQDQPTHSNSLVSCHSQFKTSLRIQTVWSGSTMSTILMQGFCCHIREQSSFSPV</sequence>
<evidence type="ECO:0000313" key="1">
    <source>
        <dbReference type="EMBL" id="KAH3789088.1"/>
    </source>
</evidence>
<proteinExistence type="predicted"/>
<organism evidence="1 2">
    <name type="scientific">Dreissena polymorpha</name>
    <name type="common">Zebra mussel</name>
    <name type="synonym">Mytilus polymorpha</name>
    <dbReference type="NCBI Taxonomy" id="45954"/>
    <lineage>
        <taxon>Eukaryota</taxon>
        <taxon>Metazoa</taxon>
        <taxon>Spiralia</taxon>
        <taxon>Lophotrochozoa</taxon>
        <taxon>Mollusca</taxon>
        <taxon>Bivalvia</taxon>
        <taxon>Autobranchia</taxon>
        <taxon>Heteroconchia</taxon>
        <taxon>Euheterodonta</taxon>
        <taxon>Imparidentia</taxon>
        <taxon>Neoheterodontei</taxon>
        <taxon>Myida</taxon>
        <taxon>Dreissenoidea</taxon>
        <taxon>Dreissenidae</taxon>
        <taxon>Dreissena</taxon>
    </lineage>
</organism>
<name>A0A9D4F125_DREPO</name>
<gene>
    <name evidence="1" type="ORF">DPMN_167257</name>
</gene>
<accession>A0A9D4F125</accession>
<dbReference type="EMBL" id="JAIWYP010000008">
    <property type="protein sequence ID" value="KAH3789088.1"/>
    <property type="molecule type" value="Genomic_DNA"/>
</dbReference>
<reference evidence="1" key="1">
    <citation type="journal article" date="2019" name="bioRxiv">
        <title>The Genome of the Zebra Mussel, Dreissena polymorpha: A Resource for Invasive Species Research.</title>
        <authorList>
            <person name="McCartney M.A."/>
            <person name="Auch B."/>
            <person name="Kono T."/>
            <person name="Mallez S."/>
            <person name="Zhang Y."/>
            <person name="Obille A."/>
            <person name="Becker A."/>
            <person name="Abrahante J.E."/>
            <person name="Garbe J."/>
            <person name="Badalamenti J.P."/>
            <person name="Herman A."/>
            <person name="Mangelson H."/>
            <person name="Liachko I."/>
            <person name="Sullivan S."/>
            <person name="Sone E.D."/>
            <person name="Koren S."/>
            <person name="Silverstein K.A.T."/>
            <person name="Beckman K.B."/>
            <person name="Gohl D.M."/>
        </authorList>
    </citation>
    <scope>NUCLEOTIDE SEQUENCE</scope>
    <source>
        <strain evidence="1">Duluth1</strain>
        <tissue evidence="1">Whole animal</tissue>
    </source>
</reference>
<reference evidence="1" key="2">
    <citation type="submission" date="2020-11" db="EMBL/GenBank/DDBJ databases">
        <authorList>
            <person name="McCartney M.A."/>
            <person name="Auch B."/>
            <person name="Kono T."/>
            <person name="Mallez S."/>
            <person name="Becker A."/>
            <person name="Gohl D.M."/>
            <person name="Silverstein K.A.T."/>
            <person name="Koren S."/>
            <person name="Bechman K.B."/>
            <person name="Herman A."/>
            <person name="Abrahante J.E."/>
            <person name="Garbe J."/>
        </authorList>
    </citation>
    <scope>NUCLEOTIDE SEQUENCE</scope>
    <source>
        <strain evidence="1">Duluth1</strain>
        <tissue evidence="1">Whole animal</tissue>
    </source>
</reference>